<evidence type="ECO:0000313" key="1">
    <source>
        <dbReference type="EMBL" id="AOM42216.1"/>
    </source>
</evidence>
<dbReference type="EMBL" id="NJAI01000001">
    <property type="protein sequence ID" value="PHM58216.1"/>
    <property type="molecule type" value="Genomic_DNA"/>
</dbReference>
<dbReference type="GO" id="GO:0003677">
    <property type="term" value="F:DNA binding"/>
    <property type="evidence" value="ECO:0007669"/>
    <property type="project" value="InterPro"/>
</dbReference>
<dbReference type="KEGG" id="xho:A9255_17635"/>
<dbReference type="RefSeq" id="WP_069317854.1">
    <property type="nucleotide sequence ID" value="NZ_CAWNQJ010000001.1"/>
</dbReference>
<evidence type="ECO:0000313" key="4">
    <source>
        <dbReference type="Proteomes" id="UP000225433"/>
    </source>
</evidence>
<evidence type="ECO:0000313" key="2">
    <source>
        <dbReference type="EMBL" id="PHM58216.1"/>
    </source>
</evidence>
<dbReference type="Proteomes" id="UP000225433">
    <property type="component" value="Unassembled WGS sequence"/>
</dbReference>
<dbReference type="EMBL" id="CP016176">
    <property type="protein sequence ID" value="AOM42216.1"/>
    <property type="molecule type" value="Genomic_DNA"/>
</dbReference>
<keyword evidence="3" id="KW-1185">Reference proteome</keyword>
<evidence type="ECO:0000313" key="3">
    <source>
        <dbReference type="Proteomes" id="UP000094600"/>
    </source>
</evidence>
<proteinExistence type="predicted"/>
<sequence>MFDYQVSKQSHVDNECCAFFNTHNGSLVQIVESIGLIPQVLQNKLNHEQPHMLTCVDLMKGACRWLVVKK</sequence>
<accession>A0A2G0QG82</accession>
<dbReference type="STRING" id="351679.A9255_17635"/>
<gene>
    <name evidence="1" type="ORF">A9255_17635</name>
    <name evidence="2" type="ORF">Xhom_01229</name>
</gene>
<dbReference type="Proteomes" id="UP000094600">
    <property type="component" value="Chromosome"/>
</dbReference>
<dbReference type="OrthoDB" id="6418490at2"/>
<organism evidence="2 4">
    <name type="scientific">Xenorhabdus hominickii</name>
    <dbReference type="NCBI Taxonomy" id="351679"/>
    <lineage>
        <taxon>Bacteria</taxon>
        <taxon>Pseudomonadati</taxon>
        <taxon>Pseudomonadota</taxon>
        <taxon>Gammaproteobacteria</taxon>
        <taxon>Enterobacterales</taxon>
        <taxon>Morganellaceae</taxon>
        <taxon>Xenorhabdus</taxon>
    </lineage>
</organism>
<dbReference type="InterPro" id="IPR009679">
    <property type="entry name" value="Phage_186_CII-like"/>
</dbReference>
<name>A0A2G0QG82_XENHO</name>
<reference evidence="2 4" key="2">
    <citation type="journal article" date="2017" name="Nat. Microbiol.">
        <title>Natural product diversity associated with the nematode symbionts Photorhabdus and Xenorhabdus.</title>
        <authorList>
            <person name="Tobias N.J."/>
            <person name="Wolff H."/>
            <person name="Djahanschiri B."/>
            <person name="Grundmann F."/>
            <person name="Kronenwerth M."/>
            <person name="Shi Y.M."/>
            <person name="Simonyi S."/>
            <person name="Grun P."/>
            <person name="Shapiro-Ilan D."/>
            <person name="Pidot S.J."/>
            <person name="Stinear T.P."/>
            <person name="Ebersberger I."/>
            <person name="Bode H.B."/>
        </authorList>
    </citation>
    <scope>NUCLEOTIDE SEQUENCE [LARGE SCALE GENOMIC DNA]</scope>
    <source>
        <strain evidence="2 4">DSM 17903</strain>
    </source>
</reference>
<dbReference type="Pfam" id="PF06892">
    <property type="entry name" value="Phage_CP76"/>
    <property type="match status" value="1"/>
</dbReference>
<protein>
    <submittedName>
        <fullName evidence="2">Uncharacterized protein</fullName>
    </submittedName>
</protein>
<dbReference type="AlphaFoldDB" id="A0A2G0QG82"/>
<reference evidence="1 3" key="1">
    <citation type="submission" date="2016-06" db="EMBL/GenBank/DDBJ databases">
        <title>Bacterial characters and pathogenicity of Xenorhabdus hominickii from an entomopathogenic nematode, Steinernema monticolum.</title>
        <authorList>
            <person name="Park Y."/>
            <person name="Kim Y."/>
        </authorList>
    </citation>
    <scope>NUCLEOTIDE SEQUENCE [LARGE SCALE GENOMIC DNA]</scope>
    <source>
        <strain evidence="1 3">ANU1</strain>
    </source>
</reference>